<dbReference type="Pfam" id="PF04002">
    <property type="entry name" value="RadC"/>
    <property type="match status" value="1"/>
</dbReference>
<protein>
    <submittedName>
        <fullName evidence="7">DNA repair protein RadC</fullName>
    </submittedName>
</protein>
<organism evidence="7 8">
    <name type="scientific">Gilliamella bombicola</name>
    <dbReference type="NCBI Taxonomy" id="1798182"/>
    <lineage>
        <taxon>Bacteria</taxon>
        <taxon>Pseudomonadati</taxon>
        <taxon>Pseudomonadota</taxon>
        <taxon>Gammaproteobacteria</taxon>
        <taxon>Orbales</taxon>
        <taxon>Orbaceae</taxon>
        <taxon>Gilliamella</taxon>
    </lineage>
</organism>
<evidence type="ECO:0000256" key="5">
    <source>
        <dbReference type="ARBA" id="ARBA00023049"/>
    </source>
</evidence>
<dbReference type="PROSITE" id="PS50249">
    <property type="entry name" value="MPN"/>
    <property type="match status" value="1"/>
</dbReference>
<dbReference type="GO" id="GO:0006508">
    <property type="term" value="P:proteolysis"/>
    <property type="evidence" value="ECO:0007669"/>
    <property type="project" value="UniProtKB-KW"/>
</dbReference>
<evidence type="ECO:0000313" key="7">
    <source>
        <dbReference type="EMBL" id="SCB96110.1"/>
    </source>
</evidence>
<reference evidence="8" key="1">
    <citation type="submission" date="2016-08" db="EMBL/GenBank/DDBJ databases">
        <authorList>
            <person name="Varghese N."/>
            <person name="Submissions Spin"/>
        </authorList>
    </citation>
    <scope>NUCLEOTIDE SEQUENCE [LARGE SCALE GENOMIC DNA]</scope>
    <source>
        <strain evidence="8">R-53248</strain>
    </source>
</reference>
<dbReference type="Proteomes" id="UP000199670">
    <property type="component" value="Unassembled WGS sequence"/>
</dbReference>
<evidence type="ECO:0000256" key="2">
    <source>
        <dbReference type="ARBA" id="ARBA00022723"/>
    </source>
</evidence>
<evidence type="ECO:0000259" key="6">
    <source>
        <dbReference type="PROSITE" id="PS50249"/>
    </source>
</evidence>
<dbReference type="InterPro" id="IPR001405">
    <property type="entry name" value="UPF0758"/>
</dbReference>
<dbReference type="NCBIfam" id="TIGR00608">
    <property type="entry name" value="radc"/>
    <property type="match status" value="1"/>
</dbReference>
<dbReference type="RefSeq" id="WP_091347360.1">
    <property type="nucleotide sequence ID" value="NZ_FMAQ01000003.1"/>
</dbReference>
<dbReference type="CDD" id="cd08071">
    <property type="entry name" value="MPN_DUF2466"/>
    <property type="match status" value="1"/>
</dbReference>
<dbReference type="OrthoDB" id="9804482at2"/>
<keyword evidence="5" id="KW-0482">Metalloprotease</keyword>
<dbReference type="PANTHER" id="PTHR30471">
    <property type="entry name" value="DNA REPAIR PROTEIN RADC"/>
    <property type="match status" value="1"/>
</dbReference>
<dbReference type="GO" id="GO:0008237">
    <property type="term" value="F:metallopeptidase activity"/>
    <property type="evidence" value="ECO:0007669"/>
    <property type="project" value="UniProtKB-KW"/>
</dbReference>
<dbReference type="STRING" id="1798182.GA0061081_10356"/>
<keyword evidence="4" id="KW-0862">Zinc</keyword>
<evidence type="ECO:0000256" key="1">
    <source>
        <dbReference type="ARBA" id="ARBA00022670"/>
    </source>
</evidence>
<dbReference type="PROSITE" id="PS01302">
    <property type="entry name" value="UPF0758"/>
    <property type="match status" value="1"/>
</dbReference>
<keyword evidence="2" id="KW-0479">Metal-binding</keyword>
<dbReference type="EMBL" id="FMAQ01000003">
    <property type="protein sequence ID" value="SCB96110.1"/>
    <property type="molecule type" value="Genomic_DNA"/>
</dbReference>
<keyword evidence="1" id="KW-0645">Protease</keyword>
<gene>
    <name evidence="7" type="ORF">GA0061081_10356</name>
</gene>
<dbReference type="InterPro" id="IPR020891">
    <property type="entry name" value="UPF0758_CS"/>
</dbReference>
<name>A0A1C4ANB9_9GAMM</name>
<dbReference type="Gene3D" id="3.40.140.10">
    <property type="entry name" value="Cytidine Deaminase, domain 2"/>
    <property type="match status" value="1"/>
</dbReference>
<dbReference type="PANTHER" id="PTHR30471:SF3">
    <property type="entry name" value="UPF0758 PROTEIN YEES-RELATED"/>
    <property type="match status" value="1"/>
</dbReference>
<keyword evidence="3" id="KW-0378">Hydrolase</keyword>
<proteinExistence type="predicted"/>
<sequence length="157" mass="18079">MMIINQKDLAIINQAKKVMKKYIQVGKKISTIDHVKDYFIFHLGLYDYEAFCVLYLDSQNRIIALEELFRGTINESSVYPREIIKQVLYHQAMAIILVHNHPSGDKEPSLLDISVTAKIKNALAFIDVIVLDHLIVAKDNVISLKENTKYNLMNLFN</sequence>
<dbReference type="AlphaFoldDB" id="A0A1C4ANB9"/>
<feature type="domain" description="MPN" evidence="6">
    <location>
        <begin position="28"/>
        <end position="150"/>
    </location>
</feature>
<keyword evidence="8" id="KW-1185">Reference proteome</keyword>
<evidence type="ECO:0000313" key="8">
    <source>
        <dbReference type="Proteomes" id="UP000199670"/>
    </source>
</evidence>
<dbReference type="InterPro" id="IPR025657">
    <property type="entry name" value="RadC_JAB"/>
</dbReference>
<evidence type="ECO:0000256" key="3">
    <source>
        <dbReference type="ARBA" id="ARBA00022801"/>
    </source>
</evidence>
<accession>A0A1C4ANB9</accession>
<dbReference type="GO" id="GO:0046872">
    <property type="term" value="F:metal ion binding"/>
    <property type="evidence" value="ECO:0007669"/>
    <property type="project" value="UniProtKB-KW"/>
</dbReference>
<dbReference type="InterPro" id="IPR037518">
    <property type="entry name" value="MPN"/>
</dbReference>
<evidence type="ECO:0000256" key="4">
    <source>
        <dbReference type="ARBA" id="ARBA00022833"/>
    </source>
</evidence>